<proteinExistence type="predicted"/>
<accession>A0A369J3H5</accession>
<reference evidence="2" key="1">
    <citation type="submission" date="2018-04" db="EMBL/GenBank/DDBJ databases">
        <title>Whole genome sequencing of Hypsizygus marmoreus.</title>
        <authorList>
            <person name="Choi I.-G."/>
            <person name="Min B."/>
            <person name="Kim J.-G."/>
            <person name="Kim S."/>
            <person name="Oh Y.-L."/>
            <person name="Kong W.-S."/>
            <person name="Park H."/>
            <person name="Jeong J."/>
            <person name="Song E.-S."/>
        </authorList>
    </citation>
    <scope>NUCLEOTIDE SEQUENCE [LARGE SCALE GENOMIC DNA]</scope>
    <source>
        <strain evidence="2">51987-8</strain>
    </source>
</reference>
<protein>
    <submittedName>
        <fullName evidence="2">Uncharacterized protein</fullName>
    </submittedName>
</protein>
<evidence type="ECO:0000313" key="2">
    <source>
        <dbReference type="EMBL" id="RDB16599.1"/>
    </source>
</evidence>
<evidence type="ECO:0000313" key="3">
    <source>
        <dbReference type="Proteomes" id="UP000076154"/>
    </source>
</evidence>
<feature type="region of interest" description="Disordered" evidence="1">
    <location>
        <begin position="48"/>
        <end position="83"/>
    </location>
</feature>
<gene>
    <name evidence="2" type="ORF">Hypma_002806</name>
</gene>
<dbReference type="AlphaFoldDB" id="A0A369J3H5"/>
<feature type="region of interest" description="Disordered" evidence="1">
    <location>
        <begin position="189"/>
        <end position="271"/>
    </location>
</feature>
<dbReference type="OrthoDB" id="3061698at2759"/>
<dbReference type="EMBL" id="LUEZ02000124">
    <property type="protein sequence ID" value="RDB16599.1"/>
    <property type="molecule type" value="Genomic_DNA"/>
</dbReference>
<feature type="region of interest" description="Disordered" evidence="1">
    <location>
        <begin position="322"/>
        <end position="436"/>
    </location>
</feature>
<feature type="compositionally biased region" description="Acidic residues" evidence="1">
    <location>
        <begin position="226"/>
        <end position="238"/>
    </location>
</feature>
<organism evidence="2 3">
    <name type="scientific">Hypsizygus marmoreus</name>
    <name type="common">White beech mushroom</name>
    <name type="synonym">Agaricus marmoreus</name>
    <dbReference type="NCBI Taxonomy" id="39966"/>
    <lineage>
        <taxon>Eukaryota</taxon>
        <taxon>Fungi</taxon>
        <taxon>Dikarya</taxon>
        <taxon>Basidiomycota</taxon>
        <taxon>Agaricomycotina</taxon>
        <taxon>Agaricomycetes</taxon>
        <taxon>Agaricomycetidae</taxon>
        <taxon>Agaricales</taxon>
        <taxon>Tricholomatineae</taxon>
        <taxon>Lyophyllaceae</taxon>
        <taxon>Hypsizygus</taxon>
    </lineage>
</organism>
<feature type="compositionally biased region" description="Basic and acidic residues" evidence="1">
    <location>
        <begin position="327"/>
        <end position="338"/>
    </location>
</feature>
<dbReference type="InParanoid" id="A0A369J3H5"/>
<comment type="caution">
    <text evidence="2">The sequence shown here is derived from an EMBL/GenBank/DDBJ whole genome shotgun (WGS) entry which is preliminary data.</text>
</comment>
<keyword evidence="3" id="KW-1185">Reference proteome</keyword>
<sequence length="436" mass="48745">MSKVLKSSKGKGKNLKTFTPTGIRRFFFKLELIGKRHREQVHDYGRLDPVVDTPTEHSQSFCSRGKENVPPSSPSNVRNDNSIAPRWPGRVALQNEDPTEDAVIITALDHIPFCCHEDLVTMSREQLISVALSLNAKLPSTMAIDVSHHRPSSFIRSSIELIVGLRGDVPQAPKAIRSRPDDDIHSLEDFDIQAEMNRSPPTSPLAKRGRGYDPDSSLLSPRLERLDEEEEGEEEEDSQGGAVDRQMKRRKLSAEEETDIEMVPKTPTPLPRMLRTLSHCLVQNVSPTLHRVLRSQSQKMERPLNIDTAFMNNSRPAYRYQSKAKRAKADTESAKELHPQPIGVPRKTGRLRPVQGRRPSVPPVAVGSYRTRSRSNTAEYSSSSKTSVMGSPPEALAGIKRKRSLGLTEAERQMMSGIGEMNMGKSIDDMDMDLDN</sequence>
<name>A0A369J3H5_HYPMA</name>
<evidence type="ECO:0000256" key="1">
    <source>
        <dbReference type="SAM" id="MobiDB-lite"/>
    </source>
</evidence>
<feature type="compositionally biased region" description="Polar residues" evidence="1">
    <location>
        <begin position="374"/>
        <end position="389"/>
    </location>
</feature>
<dbReference type="Proteomes" id="UP000076154">
    <property type="component" value="Unassembled WGS sequence"/>
</dbReference>